<dbReference type="InterPro" id="IPR034143">
    <property type="entry name" value="snRNP70_RRM"/>
</dbReference>
<feature type="domain" description="RRM" evidence="5">
    <location>
        <begin position="98"/>
        <end position="176"/>
    </location>
</feature>
<organism evidence="6 7">
    <name type="scientific">Plasmodiophora brassicae</name>
    <name type="common">Clubroot disease agent</name>
    <dbReference type="NCBI Taxonomy" id="37360"/>
    <lineage>
        <taxon>Eukaryota</taxon>
        <taxon>Sar</taxon>
        <taxon>Rhizaria</taxon>
        <taxon>Endomyxa</taxon>
        <taxon>Phytomyxea</taxon>
        <taxon>Plasmodiophorida</taxon>
        <taxon>Plasmodiophoridae</taxon>
        <taxon>Plasmodiophora</taxon>
    </lineage>
</organism>
<sequence length="323" mass="36124">MAHYMPPHMLALFAPRPPLPYQEPLEPKRGRPLTGLAAFKSSFQDPATLPPLVKHETAPEKRARRAKKQAAKTAARIASQAKRWNPQENPNATEDAYKTLFITRLDYNVTEDQLKKELSNCGPVKSVHIVKDQKTSKPRGYAFVEFEHEKDLKHAYKAMDGKKLLNRRVTVDVERGRTVPNWKPRRLGGGLGSTRKTKEKKQKVVTVLSMVVAVRAEDTVTEARVVAMTVTVMVGIVIGIAIMSETAIVRVGIPIAMTSLPTVDRATRTMIDPGEMIAVRRMETTAGTRLRMEVLTVGLRPQACRPMDHLYRLSRRSLASSIC</sequence>
<comment type="subcellular location">
    <subcellularLocation>
        <location evidence="1">Nucleus</location>
    </subcellularLocation>
</comment>
<dbReference type="InterPro" id="IPR000504">
    <property type="entry name" value="RRM_dom"/>
</dbReference>
<dbReference type="SMART" id="SM00360">
    <property type="entry name" value="RRM"/>
    <property type="match status" value="1"/>
</dbReference>
<dbReference type="Gene3D" id="3.30.70.330">
    <property type="match status" value="1"/>
</dbReference>
<evidence type="ECO:0000256" key="4">
    <source>
        <dbReference type="SAM" id="MobiDB-lite"/>
    </source>
</evidence>
<keyword evidence="2" id="KW-0539">Nucleus</keyword>
<evidence type="ECO:0000313" key="7">
    <source>
        <dbReference type="Proteomes" id="UP000290189"/>
    </source>
</evidence>
<evidence type="ECO:0000256" key="3">
    <source>
        <dbReference type="PROSITE-ProRule" id="PRU00176"/>
    </source>
</evidence>
<protein>
    <recommendedName>
        <fullName evidence="5">RRM domain-containing protein</fullName>
    </recommendedName>
</protein>
<gene>
    <name evidence="6" type="ORF">PLBR_LOCUS2081</name>
</gene>
<dbReference type="Proteomes" id="UP000290189">
    <property type="component" value="Unassembled WGS sequence"/>
</dbReference>
<dbReference type="Pfam" id="PF00076">
    <property type="entry name" value="RRM_1"/>
    <property type="match status" value="1"/>
</dbReference>
<dbReference type="GO" id="GO:0071011">
    <property type="term" value="C:precatalytic spliceosome"/>
    <property type="evidence" value="ECO:0007669"/>
    <property type="project" value="TreeGrafter"/>
</dbReference>
<dbReference type="CDD" id="cd12236">
    <property type="entry name" value="RRM_snRNP70"/>
    <property type="match status" value="1"/>
</dbReference>
<dbReference type="GO" id="GO:0030619">
    <property type="term" value="F:U1 snRNA binding"/>
    <property type="evidence" value="ECO:0007669"/>
    <property type="project" value="InterPro"/>
</dbReference>
<dbReference type="InterPro" id="IPR022023">
    <property type="entry name" value="U1snRNP70_N"/>
</dbReference>
<dbReference type="AlphaFoldDB" id="A0A3P3Y3X2"/>
<dbReference type="InterPro" id="IPR012677">
    <property type="entry name" value="Nucleotide-bd_a/b_plait_sf"/>
</dbReference>
<dbReference type="InterPro" id="IPR051183">
    <property type="entry name" value="U1_U11-U12_snRNP_70-35kDa"/>
</dbReference>
<geneLocation type="mitochondrion" evidence="6"/>
<accession>A0A3P3Y3X2</accession>
<feature type="region of interest" description="Disordered" evidence="4">
    <location>
        <begin position="13"/>
        <end position="32"/>
    </location>
</feature>
<keyword evidence="6" id="KW-0496">Mitochondrion</keyword>
<name>A0A3P3Y3X2_PLABS</name>
<dbReference type="SUPFAM" id="SSF54928">
    <property type="entry name" value="RNA-binding domain, RBD"/>
    <property type="match status" value="1"/>
</dbReference>
<proteinExistence type="predicted"/>
<dbReference type="EMBL" id="OVEO01000003">
    <property type="protein sequence ID" value="SPQ94866.1"/>
    <property type="molecule type" value="Genomic_DNA"/>
</dbReference>
<feature type="region of interest" description="Disordered" evidence="4">
    <location>
        <begin position="57"/>
        <end position="92"/>
    </location>
</feature>
<dbReference type="InterPro" id="IPR035979">
    <property type="entry name" value="RBD_domain_sf"/>
</dbReference>
<evidence type="ECO:0000259" key="5">
    <source>
        <dbReference type="PROSITE" id="PS50102"/>
    </source>
</evidence>
<evidence type="ECO:0000256" key="1">
    <source>
        <dbReference type="ARBA" id="ARBA00004123"/>
    </source>
</evidence>
<dbReference type="GO" id="GO:0003729">
    <property type="term" value="F:mRNA binding"/>
    <property type="evidence" value="ECO:0007669"/>
    <property type="project" value="TreeGrafter"/>
</dbReference>
<feature type="compositionally biased region" description="Low complexity" evidence="4">
    <location>
        <begin position="71"/>
        <end position="82"/>
    </location>
</feature>
<dbReference type="PROSITE" id="PS50102">
    <property type="entry name" value="RRM"/>
    <property type="match status" value="1"/>
</dbReference>
<evidence type="ECO:0000256" key="2">
    <source>
        <dbReference type="ARBA" id="ARBA00023242"/>
    </source>
</evidence>
<evidence type="ECO:0000313" key="6">
    <source>
        <dbReference type="EMBL" id="SPQ94866.1"/>
    </source>
</evidence>
<dbReference type="PANTHER" id="PTHR13952">
    <property type="entry name" value="U1 SMALL NUCLEAR RIBONUCLEOPROTEIN 70 KD"/>
    <property type="match status" value="1"/>
</dbReference>
<dbReference type="GO" id="GO:0000398">
    <property type="term" value="P:mRNA splicing, via spliceosome"/>
    <property type="evidence" value="ECO:0007669"/>
    <property type="project" value="TreeGrafter"/>
</dbReference>
<keyword evidence="3" id="KW-0694">RNA-binding</keyword>
<reference evidence="6 7" key="1">
    <citation type="submission" date="2018-03" db="EMBL/GenBank/DDBJ databases">
        <authorList>
            <person name="Fogelqvist J."/>
        </authorList>
    </citation>
    <scope>NUCLEOTIDE SEQUENCE [LARGE SCALE GENOMIC DNA]</scope>
</reference>
<dbReference type="FunFam" id="3.30.70.330:FF:000132">
    <property type="entry name" value="Small nuclear ribonucleoprotein U11/U12 subunit 35"/>
    <property type="match status" value="1"/>
</dbReference>
<dbReference type="Pfam" id="PF12220">
    <property type="entry name" value="U1snRNP70_N"/>
    <property type="match status" value="1"/>
</dbReference>